<keyword evidence="4" id="KW-0158">Chromosome</keyword>
<feature type="compositionally biased region" description="Low complexity" evidence="10">
    <location>
        <begin position="240"/>
        <end position="281"/>
    </location>
</feature>
<evidence type="ECO:0000256" key="8">
    <source>
        <dbReference type="ARBA" id="ARBA00023306"/>
    </source>
</evidence>
<keyword evidence="8" id="KW-0131">Cell cycle</keyword>
<dbReference type="AlphaFoldDB" id="A0A0G4NGY8"/>
<comment type="subcellular location">
    <subcellularLocation>
        <location evidence="2">Chromosome</location>
        <location evidence="2">Centromere</location>
    </subcellularLocation>
    <subcellularLocation>
        <location evidence="1">Nucleus</location>
    </subcellularLocation>
</comment>
<accession>A0A0G4NGY8</accession>
<dbReference type="PANTHER" id="PTHR16040">
    <property type="entry name" value="AUSTRALIN, ISOFORM A-RELATED"/>
    <property type="match status" value="1"/>
</dbReference>
<name>A0A0G4NGY8_VERLO</name>
<protein>
    <recommendedName>
        <fullName evidence="11">Borealin N-terminal domain-containing protein</fullName>
    </recommendedName>
</protein>
<dbReference type="InterPro" id="IPR018851">
    <property type="entry name" value="Borealin_N"/>
</dbReference>
<feature type="domain" description="Borealin N-terminal" evidence="11">
    <location>
        <begin position="51"/>
        <end position="107"/>
    </location>
</feature>
<keyword evidence="9" id="KW-0137">Centromere</keyword>
<feature type="region of interest" description="Disordered" evidence="10">
    <location>
        <begin position="1"/>
        <end position="42"/>
    </location>
</feature>
<dbReference type="EMBL" id="CVQI01035050">
    <property type="protein sequence ID" value="CRK45699.1"/>
    <property type="molecule type" value="Genomic_DNA"/>
</dbReference>
<dbReference type="GO" id="GO:0032133">
    <property type="term" value="C:chromosome passenger complex"/>
    <property type="evidence" value="ECO:0007669"/>
    <property type="project" value="TreeGrafter"/>
</dbReference>
<keyword evidence="5" id="KW-0132">Cell division</keyword>
<dbReference type="GO" id="GO:0005634">
    <property type="term" value="C:nucleus"/>
    <property type="evidence" value="ECO:0007669"/>
    <property type="project" value="UniProtKB-SubCell"/>
</dbReference>
<evidence type="ECO:0000256" key="7">
    <source>
        <dbReference type="ARBA" id="ARBA00023242"/>
    </source>
</evidence>
<dbReference type="GO" id="GO:0051301">
    <property type="term" value="P:cell division"/>
    <property type="evidence" value="ECO:0007669"/>
    <property type="project" value="UniProtKB-KW"/>
</dbReference>
<dbReference type="Pfam" id="PF10444">
    <property type="entry name" value="Nbl1_Borealin_N"/>
    <property type="match status" value="1"/>
</dbReference>
<evidence type="ECO:0000256" key="2">
    <source>
        <dbReference type="ARBA" id="ARBA00004584"/>
    </source>
</evidence>
<evidence type="ECO:0000256" key="9">
    <source>
        <dbReference type="ARBA" id="ARBA00023328"/>
    </source>
</evidence>
<evidence type="ECO:0000313" key="13">
    <source>
        <dbReference type="Proteomes" id="UP000045706"/>
    </source>
</evidence>
<organism evidence="12 13">
    <name type="scientific">Verticillium longisporum</name>
    <name type="common">Verticillium dahliae var. longisporum</name>
    <dbReference type="NCBI Taxonomy" id="100787"/>
    <lineage>
        <taxon>Eukaryota</taxon>
        <taxon>Fungi</taxon>
        <taxon>Dikarya</taxon>
        <taxon>Ascomycota</taxon>
        <taxon>Pezizomycotina</taxon>
        <taxon>Sordariomycetes</taxon>
        <taxon>Hypocreomycetidae</taxon>
        <taxon>Glomerellales</taxon>
        <taxon>Plectosphaerellaceae</taxon>
        <taxon>Verticillium</taxon>
    </lineage>
</organism>
<dbReference type="PANTHER" id="PTHR16040:SF7">
    <property type="entry name" value="AUSTRALIN, ISOFORM A-RELATED"/>
    <property type="match status" value="1"/>
</dbReference>
<evidence type="ECO:0000256" key="4">
    <source>
        <dbReference type="ARBA" id="ARBA00022454"/>
    </source>
</evidence>
<dbReference type="InterPro" id="IPR018867">
    <property type="entry name" value="Cell_div_borealin"/>
</dbReference>
<evidence type="ECO:0000259" key="11">
    <source>
        <dbReference type="Pfam" id="PF10444"/>
    </source>
</evidence>
<dbReference type="Proteomes" id="UP000045706">
    <property type="component" value="Unassembled WGS sequence"/>
</dbReference>
<feature type="compositionally biased region" description="Low complexity" evidence="10">
    <location>
        <begin position="349"/>
        <end position="358"/>
    </location>
</feature>
<evidence type="ECO:0000256" key="3">
    <source>
        <dbReference type="ARBA" id="ARBA00009914"/>
    </source>
</evidence>
<dbReference type="GO" id="GO:0051233">
    <property type="term" value="C:spindle midzone"/>
    <property type="evidence" value="ECO:0007669"/>
    <property type="project" value="TreeGrafter"/>
</dbReference>
<evidence type="ECO:0000256" key="10">
    <source>
        <dbReference type="SAM" id="MobiDB-lite"/>
    </source>
</evidence>
<feature type="compositionally biased region" description="Polar residues" evidence="10">
    <location>
        <begin position="221"/>
        <end position="231"/>
    </location>
</feature>
<evidence type="ECO:0000256" key="1">
    <source>
        <dbReference type="ARBA" id="ARBA00004123"/>
    </source>
</evidence>
<gene>
    <name evidence="12" type="ORF">BN1723_001042</name>
</gene>
<keyword evidence="7" id="KW-0539">Nucleus</keyword>
<sequence length="368" mass="38883">MAPVRANKRVSGDSPAQHATSPDRHMIPTKTAATPIRKSPIKKRKGITLEQKQALIENLQLEITDRARRLRAQYHAQAQSLRSRVEMRVNRIPRSLLKYTMQDLVAKCAEQQKKLAAAARPPPVPEKDFPPRASPVKTVNASQPASRPRKRLSEDMAGDKENQGIDNPKKKHRGGPAHISTIPEAAQILSPTSTNARYLPRERTMASPAKPAFSRPASPTKAPTTARSALTNMVERAKAARPAPTRKTTTSSTTSSASAAPSAAPAASRTRRAAPAASKPPQVRPATRTGRRVSESSDGSTATVVKKPAAAKATAATGAKRTVMGTIRKGVAASTAKKAAATATAAAAASKATAASTAGSTRVLRKRG</sequence>
<evidence type="ECO:0000256" key="5">
    <source>
        <dbReference type="ARBA" id="ARBA00022618"/>
    </source>
</evidence>
<feature type="compositionally biased region" description="Basic and acidic residues" evidence="10">
    <location>
        <begin position="151"/>
        <end position="163"/>
    </location>
</feature>
<comment type="similarity">
    <text evidence="3">Belongs to the borealin family.</text>
</comment>
<feature type="compositionally biased region" description="Low complexity" evidence="10">
    <location>
        <begin position="301"/>
        <end position="319"/>
    </location>
</feature>
<feature type="region of interest" description="Disordered" evidence="10">
    <location>
        <begin position="349"/>
        <end position="368"/>
    </location>
</feature>
<evidence type="ECO:0000256" key="6">
    <source>
        <dbReference type="ARBA" id="ARBA00022776"/>
    </source>
</evidence>
<keyword evidence="6" id="KW-0498">Mitosis</keyword>
<dbReference type="GO" id="GO:0000070">
    <property type="term" value="P:mitotic sister chromatid segregation"/>
    <property type="evidence" value="ECO:0007669"/>
    <property type="project" value="TreeGrafter"/>
</dbReference>
<dbReference type="GO" id="GO:0000775">
    <property type="term" value="C:chromosome, centromeric region"/>
    <property type="evidence" value="ECO:0007669"/>
    <property type="project" value="UniProtKB-SubCell"/>
</dbReference>
<proteinExistence type="inferred from homology"/>
<feature type="region of interest" description="Disordered" evidence="10">
    <location>
        <begin position="116"/>
        <end position="319"/>
    </location>
</feature>
<evidence type="ECO:0000313" key="12">
    <source>
        <dbReference type="EMBL" id="CRK45699.1"/>
    </source>
</evidence>
<reference evidence="13" key="1">
    <citation type="submission" date="2015-05" db="EMBL/GenBank/DDBJ databases">
        <authorList>
            <person name="Fogelqvist Johan"/>
        </authorList>
    </citation>
    <scope>NUCLEOTIDE SEQUENCE [LARGE SCALE GENOMIC DNA]</scope>
</reference>